<evidence type="ECO:0000256" key="3">
    <source>
        <dbReference type="ARBA" id="ARBA00022490"/>
    </source>
</evidence>
<gene>
    <name evidence="8" type="ORF">LSTR_LSTR005948</name>
</gene>
<comment type="similarity">
    <text evidence="6">Belongs to the PIERCE1 family.</text>
</comment>
<comment type="caution">
    <text evidence="8">The sequence shown here is derived from an EMBL/GenBank/DDBJ whole genome shotgun (WGS) entry which is preliminary data.</text>
</comment>
<dbReference type="PANTHER" id="PTHR20899:SF1">
    <property type="entry name" value="PIERCER OF MICROTUBULE WALL 1 PROTEIN"/>
    <property type="match status" value="1"/>
</dbReference>
<dbReference type="GO" id="GO:0005879">
    <property type="term" value="C:axonemal microtubule"/>
    <property type="evidence" value="ECO:0007669"/>
    <property type="project" value="InterPro"/>
</dbReference>
<evidence type="ECO:0000313" key="8">
    <source>
        <dbReference type="EMBL" id="RZF32044.1"/>
    </source>
</evidence>
<name>A0A482WEU6_LAOST</name>
<dbReference type="EMBL" id="QKKF02037604">
    <property type="protein sequence ID" value="RZF32044.1"/>
    <property type="molecule type" value="Genomic_DNA"/>
</dbReference>
<dbReference type="InterPro" id="IPR026507">
    <property type="entry name" value="PIRC1/2"/>
</dbReference>
<evidence type="ECO:0000313" key="9">
    <source>
        <dbReference type="Proteomes" id="UP000291343"/>
    </source>
</evidence>
<evidence type="ECO:0000256" key="2">
    <source>
        <dbReference type="ARBA" id="ARBA00004245"/>
    </source>
</evidence>
<comment type="subcellular location">
    <subcellularLocation>
        <location evidence="1">Cell projection</location>
        <location evidence="1">Cilium</location>
    </subcellularLocation>
    <subcellularLocation>
        <location evidence="2">Cytoplasm</location>
        <location evidence="2">Cytoskeleton</location>
    </subcellularLocation>
</comment>
<keyword evidence="9" id="KW-1185">Reference proteome</keyword>
<feature type="region of interest" description="Disordered" evidence="7">
    <location>
        <begin position="1"/>
        <end position="22"/>
    </location>
</feature>
<dbReference type="InParanoid" id="A0A482WEU6"/>
<evidence type="ECO:0000256" key="7">
    <source>
        <dbReference type="SAM" id="MobiDB-lite"/>
    </source>
</evidence>
<dbReference type="Proteomes" id="UP000291343">
    <property type="component" value="Unassembled WGS sequence"/>
</dbReference>
<dbReference type="Pfam" id="PF14892">
    <property type="entry name" value="PIRC1_2"/>
    <property type="match status" value="1"/>
</dbReference>
<evidence type="ECO:0000256" key="6">
    <source>
        <dbReference type="ARBA" id="ARBA00038014"/>
    </source>
</evidence>
<evidence type="ECO:0000256" key="5">
    <source>
        <dbReference type="ARBA" id="ARBA00023273"/>
    </source>
</evidence>
<dbReference type="AlphaFoldDB" id="A0A482WEU6"/>
<reference evidence="8 9" key="1">
    <citation type="journal article" date="2017" name="Gigascience">
        <title>Genome sequence of the small brown planthopper, Laodelphax striatellus.</title>
        <authorList>
            <person name="Zhu J."/>
            <person name="Jiang F."/>
            <person name="Wang X."/>
            <person name="Yang P."/>
            <person name="Bao Y."/>
            <person name="Zhao W."/>
            <person name="Wang W."/>
            <person name="Lu H."/>
            <person name="Wang Q."/>
            <person name="Cui N."/>
            <person name="Li J."/>
            <person name="Chen X."/>
            <person name="Luo L."/>
            <person name="Yu J."/>
            <person name="Kang L."/>
            <person name="Cui F."/>
        </authorList>
    </citation>
    <scope>NUCLEOTIDE SEQUENCE [LARGE SCALE GENOMIC DNA]</scope>
    <source>
        <strain evidence="8">Lst14</strain>
    </source>
</reference>
<dbReference type="PANTHER" id="PTHR20899">
    <property type="entry name" value="PIERCE HOMOLOG"/>
    <property type="match status" value="1"/>
</dbReference>
<protein>
    <submittedName>
        <fullName evidence="8">Uncharacterized protein</fullName>
    </submittedName>
</protein>
<proteinExistence type="inferred from homology"/>
<keyword evidence="5" id="KW-0966">Cell projection</keyword>
<dbReference type="SMR" id="A0A482WEU6"/>
<keyword evidence="3" id="KW-0963">Cytoplasm</keyword>
<evidence type="ECO:0000256" key="1">
    <source>
        <dbReference type="ARBA" id="ARBA00004138"/>
    </source>
</evidence>
<dbReference type="GO" id="GO:0035082">
    <property type="term" value="P:axoneme assembly"/>
    <property type="evidence" value="ECO:0007669"/>
    <property type="project" value="InterPro"/>
</dbReference>
<keyword evidence="4" id="KW-0206">Cytoskeleton</keyword>
<dbReference type="STRING" id="195883.A0A482WEU6"/>
<evidence type="ECO:0000256" key="4">
    <source>
        <dbReference type="ARBA" id="ARBA00023212"/>
    </source>
</evidence>
<organism evidence="8 9">
    <name type="scientific">Laodelphax striatellus</name>
    <name type="common">Small brown planthopper</name>
    <name type="synonym">Delphax striatella</name>
    <dbReference type="NCBI Taxonomy" id="195883"/>
    <lineage>
        <taxon>Eukaryota</taxon>
        <taxon>Metazoa</taxon>
        <taxon>Ecdysozoa</taxon>
        <taxon>Arthropoda</taxon>
        <taxon>Hexapoda</taxon>
        <taxon>Insecta</taxon>
        <taxon>Pterygota</taxon>
        <taxon>Neoptera</taxon>
        <taxon>Paraneoptera</taxon>
        <taxon>Hemiptera</taxon>
        <taxon>Auchenorrhyncha</taxon>
        <taxon>Fulgoroidea</taxon>
        <taxon>Delphacidae</taxon>
        <taxon>Criomorphinae</taxon>
        <taxon>Laodelphax</taxon>
    </lineage>
</organism>
<sequence length="99" mass="11447">MACPFPPAPRVDAPTDNTKTSDFYKTNNLPGRFEYPQIFTNYGIHQRPPIHPFYITSSSEFGYYPPSIHTVPLQFYPRSQKFSSDLAKCGMYRNYSLNL</sequence>
<dbReference type="FunCoup" id="A0A482WEU6">
    <property type="interactions" value="1"/>
</dbReference>
<dbReference type="OrthoDB" id="546383at2759"/>
<accession>A0A482WEU6</accession>